<sequence length="85" mass="9848">MSHWMSYTSYSPYFDGGDMADDEVEFLRAIAEFQKRFGRRYPTWLEVLHVARCLGYRKVAAPVPIERPLPPRREKGTPKTPTGTD</sequence>
<name>A0A2Z3H8J7_9BACT</name>
<dbReference type="Proteomes" id="UP000245802">
    <property type="component" value="Chromosome"/>
</dbReference>
<accession>A0A2Z3H8J7</accession>
<organism evidence="2 3">
    <name type="scientific">Gemmata obscuriglobus</name>
    <dbReference type="NCBI Taxonomy" id="114"/>
    <lineage>
        <taxon>Bacteria</taxon>
        <taxon>Pseudomonadati</taxon>
        <taxon>Planctomycetota</taxon>
        <taxon>Planctomycetia</taxon>
        <taxon>Gemmatales</taxon>
        <taxon>Gemmataceae</taxon>
        <taxon>Gemmata</taxon>
    </lineage>
</organism>
<protein>
    <submittedName>
        <fullName evidence="2">Uncharacterized protein</fullName>
    </submittedName>
</protein>
<dbReference type="KEGG" id="gog:C1280_24805"/>
<evidence type="ECO:0000313" key="2">
    <source>
        <dbReference type="EMBL" id="AWM39906.1"/>
    </source>
</evidence>
<dbReference type="OrthoDB" id="290186at2"/>
<reference evidence="2 3" key="1">
    <citation type="submission" date="2018-01" db="EMBL/GenBank/DDBJ databases">
        <title>G. obscuriglobus.</title>
        <authorList>
            <person name="Franke J."/>
            <person name="Blomberg W."/>
            <person name="Selmecki A."/>
        </authorList>
    </citation>
    <scope>NUCLEOTIDE SEQUENCE [LARGE SCALE GENOMIC DNA]</scope>
    <source>
        <strain evidence="2 3">DSM 5831</strain>
    </source>
</reference>
<dbReference type="AlphaFoldDB" id="A0A2Z3H8J7"/>
<dbReference type="EMBL" id="CP025958">
    <property type="protein sequence ID" value="AWM39906.1"/>
    <property type="molecule type" value="Genomic_DNA"/>
</dbReference>
<gene>
    <name evidence="2" type="ORF">C1280_24805</name>
</gene>
<dbReference type="RefSeq" id="WP_010041651.1">
    <property type="nucleotide sequence ID" value="NZ_CP025958.1"/>
</dbReference>
<keyword evidence="3" id="KW-1185">Reference proteome</keyword>
<evidence type="ECO:0000313" key="3">
    <source>
        <dbReference type="Proteomes" id="UP000245802"/>
    </source>
</evidence>
<feature type="region of interest" description="Disordered" evidence="1">
    <location>
        <begin position="65"/>
        <end position="85"/>
    </location>
</feature>
<proteinExistence type="predicted"/>
<evidence type="ECO:0000256" key="1">
    <source>
        <dbReference type="SAM" id="MobiDB-lite"/>
    </source>
</evidence>